<dbReference type="Pfam" id="PF24809">
    <property type="entry name" value="DUF7708"/>
    <property type="match status" value="1"/>
</dbReference>
<reference evidence="2 3" key="2">
    <citation type="submission" date="2015-05" db="EMBL/GenBank/DDBJ databases">
        <title>Distinctive expansion of gene families associated with plant cell wall degradation and secondary metabolism in the genomes of grapevine trunk pathogens.</title>
        <authorList>
            <person name="Lawrence D.P."/>
            <person name="Travadon R."/>
            <person name="Rolshausen P.E."/>
            <person name="Baumgartner K."/>
        </authorList>
    </citation>
    <scope>NUCLEOTIDE SEQUENCE [LARGE SCALE GENOMIC DNA]</scope>
    <source>
        <strain evidence="2">DS831</strain>
    </source>
</reference>
<evidence type="ECO:0000313" key="2">
    <source>
        <dbReference type="EMBL" id="KKY13458.1"/>
    </source>
</evidence>
<reference evidence="2 3" key="1">
    <citation type="submission" date="2015-03" db="EMBL/GenBank/DDBJ databases">
        <authorList>
            <person name="Morales-Cruz A."/>
            <person name="Amrine K.C."/>
            <person name="Cantu D."/>
        </authorList>
    </citation>
    <scope>NUCLEOTIDE SEQUENCE [LARGE SCALE GENOMIC DNA]</scope>
    <source>
        <strain evidence="2">DS831</strain>
    </source>
</reference>
<dbReference type="Proteomes" id="UP000034182">
    <property type="component" value="Unassembled WGS sequence"/>
</dbReference>
<dbReference type="AlphaFoldDB" id="A0A0G2FND9"/>
<comment type="caution">
    <text evidence="2">The sequence shown here is derived from an EMBL/GenBank/DDBJ whole genome shotgun (WGS) entry which is preliminary data.</text>
</comment>
<dbReference type="EMBL" id="LAQI01000307">
    <property type="protein sequence ID" value="KKY13458.1"/>
    <property type="molecule type" value="Genomic_DNA"/>
</dbReference>
<organism evidence="2 3">
    <name type="scientific">Diplodia seriata</name>
    <dbReference type="NCBI Taxonomy" id="420778"/>
    <lineage>
        <taxon>Eukaryota</taxon>
        <taxon>Fungi</taxon>
        <taxon>Dikarya</taxon>
        <taxon>Ascomycota</taxon>
        <taxon>Pezizomycotina</taxon>
        <taxon>Dothideomycetes</taxon>
        <taxon>Dothideomycetes incertae sedis</taxon>
        <taxon>Botryosphaeriales</taxon>
        <taxon>Botryosphaeriaceae</taxon>
        <taxon>Diplodia</taxon>
    </lineage>
</organism>
<name>A0A0G2FND9_9PEZI</name>
<protein>
    <submittedName>
        <fullName evidence="2">Putative zinc finger protein</fullName>
    </submittedName>
</protein>
<sequence>MSNIRTSLPIPTEPWERAKLRFLEGLTEEEQANFRSATLETIYYQADVAHRDHQQKSKLHACRQKLRPFLDTLEAYGKGLDVISNTAIVSMVMAPLWGSIRVALQIAQDSTETFEKIVDMLKEIGEALPHFRDYEQLFPSHERLLVAISDAYLMVIYFCTDIKELFGAAKKSNSNNSWIKLRSREASAD</sequence>
<proteinExistence type="predicted"/>
<dbReference type="InterPro" id="IPR056125">
    <property type="entry name" value="DUF7708"/>
</dbReference>
<evidence type="ECO:0000259" key="1">
    <source>
        <dbReference type="Pfam" id="PF24809"/>
    </source>
</evidence>
<evidence type="ECO:0000313" key="3">
    <source>
        <dbReference type="Proteomes" id="UP000034182"/>
    </source>
</evidence>
<gene>
    <name evidence="2" type="ORF">UCDDS831_g08974</name>
</gene>
<accession>A0A0G2FND9</accession>
<feature type="domain" description="DUF7708" evidence="1">
    <location>
        <begin position="66"/>
        <end position="161"/>
    </location>
</feature>